<evidence type="ECO:0000256" key="7">
    <source>
        <dbReference type="ARBA" id="ARBA00023306"/>
    </source>
</evidence>
<dbReference type="EMBL" id="PGTZ01000006">
    <property type="protein sequence ID" value="PJI94335.1"/>
    <property type="molecule type" value="Genomic_DNA"/>
</dbReference>
<organism evidence="11 12">
    <name type="scientific">Luteimicrobium subarcticum</name>
    <dbReference type="NCBI Taxonomy" id="620910"/>
    <lineage>
        <taxon>Bacteria</taxon>
        <taxon>Bacillati</taxon>
        <taxon>Actinomycetota</taxon>
        <taxon>Actinomycetes</taxon>
        <taxon>Micrococcales</taxon>
        <taxon>Luteimicrobium</taxon>
    </lineage>
</organism>
<feature type="domain" description="POTRA" evidence="10">
    <location>
        <begin position="163"/>
        <end position="232"/>
    </location>
</feature>
<evidence type="ECO:0000256" key="2">
    <source>
        <dbReference type="ARBA" id="ARBA00022475"/>
    </source>
</evidence>
<keyword evidence="5 9" id="KW-1133">Transmembrane helix</keyword>
<evidence type="ECO:0000256" key="3">
    <source>
        <dbReference type="ARBA" id="ARBA00022618"/>
    </source>
</evidence>
<dbReference type="PROSITE" id="PS51779">
    <property type="entry name" value="POTRA"/>
    <property type="match status" value="1"/>
</dbReference>
<dbReference type="Pfam" id="PF08478">
    <property type="entry name" value="POTRA_1"/>
    <property type="match status" value="1"/>
</dbReference>
<dbReference type="Pfam" id="PF03799">
    <property type="entry name" value="FtsQ_DivIB_C"/>
    <property type="match status" value="1"/>
</dbReference>
<evidence type="ECO:0000256" key="4">
    <source>
        <dbReference type="ARBA" id="ARBA00022692"/>
    </source>
</evidence>
<dbReference type="Proteomes" id="UP000231586">
    <property type="component" value="Unassembled WGS sequence"/>
</dbReference>
<feature type="region of interest" description="Disordered" evidence="8">
    <location>
        <begin position="1"/>
        <end position="105"/>
    </location>
</feature>
<dbReference type="Gene3D" id="3.10.20.310">
    <property type="entry name" value="membrane protein fhac"/>
    <property type="match status" value="1"/>
</dbReference>
<dbReference type="GO" id="GO:0051301">
    <property type="term" value="P:cell division"/>
    <property type="evidence" value="ECO:0007669"/>
    <property type="project" value="UniProtKB-KW"/>
</dbReference>
<dbReference type="AlphaFoldDB" id="A0A2M8WTR9"/>
<reference evidence="11 12" key="1">
    <citation type="submission" date="2017-11" db="EMBL/GenBank/DDBJ databases">
        <title>Genomic Encyclopedia of Archaeal and Bacterial Type Strains, Phase II (KMG-II): From Individual Species to Whole Genera.</title>
        <authorList>
            <person name="Goeker M."/>
        </authorList>
    </citation>
    <scope>NUCLEOTIDE SEQUENCE [LARGE SCALE GENOMIC DNA]</scope>
    <source>
        <strain evidence="11 12">DSM 22413</strain>
    </source>
</reference>
<dbReference type="InterPro" id="IPR034746">
    <property type="entry name" value="POTRA"/>
</dbReference>
<proteinExistence type="predicted"/>
<keyword evidence="3 11" id="KW-0132">Cell division</keyword>
<sequence>MSGTRPGRPPRPRPAQLRGRAAPTRAGAPPEHADAVTPPDAPDAPDAGTSDDHHVADVADRGATEVAGRAVSAPPTAPTVRLPSVPGPSVPGSSVRTASRPSTGAVPAVRRVPVVSTGMVDRLAERDAMRRHRRRRRLAVGASVSVLVGVLVWVLFFSPLLAAQASQVRVVGAGDLVDSARVEQIVGGAAGTPLPRLDTVAMREHLLDVPGVKDVAIVREWPRGLTVRITPRDPVAAVPDGSRYALLDVDATTIAEVSVPPAGVPVVRVPLGESSRPALDAVLTVVGALPESLSGEVVGASATTQDTVTLMLRGGQSVVWGSAQDSPLKVRVLTALRAAPQSRHAKVFDVSAPDLPVTR</sequence>
<keyword evidence="7" id="KW-0131">Cell cycle</keyword>
<accession>A0A2M8WTR9</accession>
<keyword evidence="4 9" id="KW-0812">Transmembrane</keyword>
<protein>
    <submittedName>
        <fullName evidence="11">Cell division protein FtsQ</fullName>
    </submittedName>
</protein>
<feature type="transmembrane region" description="Helical" evidence="9">
    <location>
        <begin position="138"/>
        <end position="161"/>
    </location>
</feature>
<evidence type="ECO:0000256" key="1">
    <source>
        <dbReference type="ARBA" id="ARBA00004370"/>
    </source>
</evidence>
<evidence type="ECO:0000256" key="5">
    <source>
        <dbReference type="ARBA" id="ARBA00022989"/>
    </source>
</evidence>
<evidence type="ECO:0000313" key="12">
    <source>
        <dbReference type="Proteomes" id="UP000231586"/>
    </source>
</evidence>
<dbReference type="InterPro" id="IPR005548">
    <property type="entry name" value="Cell_div_FtsQ/DivIB_C"/>
</dbReference>
<dbReference type="PANTHER" id="PTHR37820">
    <property type="entry name" value="CELL DIVISION PROTEIN DIVIB"/>
    <property type="match status" value="1"/>
</dbReference>
<dbReference type="GO" id="GO:0005886">
    <property type="term" value="C:plasma membrane"/>
    <property type="evidence" value="ECO:0007669"/>
    <property type="project" value="TreeGrafter"/>
</dbReference>
<dbReference type="PANTHER" id="PTHR37820:SF1">
    <property type="entry name" value="CELL DIVISION PROTEIN FTSQ"/>
    <property type="match status" value="1"/>
</dbReference>
<comment type="caution">
    <text evidence="11">The sequence shown here is derived from an EMBL/GenBank/DDBJ whole genome shotgun (WGS) entry which is preliminary data.</text>
</comment>
<comment type="subcellular location">
    <subcellularLocation>
        <location evidence="1">Membrane</location>
    </subcellularLocation>
</comment>
<keyword evidence="12" id="KW-1185">Reference proteome</keyword>
<evidence type="ECO:0000313" key="11">
    <source>
        <dbReference type="EMBL" id="PJI94335.1"/>
    </source>
</evidence>
<keyword evidence="6 9" id="KW-0472">Membrane</keyword>
<feature type="compositionally biased region" description="Low complexity" evidence="8">
    <location>
        <begin position="14"/>
        <end position="38"/>
    </location>
</feature>
<evidence type="ECO:0000256" key="6">
    <source>
        <dbReference type="ARBA" id="ARBA00023136"/>
    </source>
</evidence>
<gene>
    <name evidence="11" type="ORF">CLV34_0171</name>
</gene>
<evidence type="ECO:0000259" key="10">
    <source>
        <dbReference type="PROSITE" id="PS51779"/>
    </source>
</evidence>
<evidence type="ECO:0000256" key="8">
    <source>
        <dbReference type="SAM" id="MobiDB-lite"/>
    </source>
</evidence>
<dbReference type="InterPro" id="IPR050487">
    <property type="entry name" value="FtsQ_DivIB"/>
</dbReference>
<name>A0A2M8WTR9_9MICO</name>
<feature type="compositionally biased region" description="Basic and acidic residues" evidence="8">
    <location>
        <begin position="50"/>
        <end position="63"/>
    </location>
</feature>
<dbReference type="InterPro" id="IPR013685">
    <property type="entry name" value="POTRA_FtsQ_type"/>
</dbReference>
<evidence type="ECO:0000256" key="9">
    <source>
        <dbReference type="SAM" id="Phobius"/>
    </source>
</evidence>
<keyword evidence="2" id="KW-1003">Cell membrane</keyword>